<evidence type="ECO:0000313" key="3">
    <source>
        <dbReference type="EMBL" id="CDH44534.1"/>
    </source>
</evidence>
<sequence length="511" mass="53374">MPSAVTPPVTETVKAVPVATPVERLDTTPAVAKTAIAMPAVPPVEHPERVPSAVTPPVTETIKAVPVAAAVERLDTTPVVAKTAIATPAVPPVERVDLAPMEITTPVAAAVERSDSALPVAKMPAATFVIPPVDRLNQAPMAVITPVAETVSGLATVTMAMPVADMAKKVSAGQQDRTPVRLDAPSMTLSSAISASTATEVTAVAGAEIDAALQDNVAPKPSASQTMGGRPFQPRLADPFNVIEPVATVETDSAVQVLAGEAQPVSVPVTTTGPSTTRSDPSATSTIHNSLSLVTAAAPIRPQSVHGVDAENPQLEKLSAEPVVIRAAEPTAPASGSAITPPASVASVASSRPEAVTTPTFTQTTSDTLDLQQSNWGRTLGHQLNWMINSRVQEAQIRVNPPDLGPIEVRMSMQQNHTNVTFLCHEAAVREAIENALPRLREMLNSQGILLNQAQVSDQSLARQQSGFGEQPYSRRESGSETATPDRNPAADTGEPPLRPRRSLGMVDHYV</sequence>
<evidence type="ECO:0000259" key="2">
    <source>
        <dbReference type="Pfam" id="PF02120"/>
    </source>
</evidence>
<evidence type="ECO:0000313" key="4">
    <source>
        <dbReference type="Proteomes" id="UP000019184"/>
    </source>
</evidence>
<dbReference type="AlphaFoldDB" id="A0A7U7J3F3"/>
<keyword evidence="3" id="KW-0966">Cell projection</keyword>
<comment type="caution">
    <text evidence="3">The sequence shown here is derived from an EMBL/GenBank/DDBJ whole genome shotgun (WGS) entry which is preliminary data.</text>
</comment>
<keyword evidence="3" id="KW-0969">Cilium</keyword>
<dbReference type="Proteomes" id="UP000019184">
    <property type="component" value="Unassembled WGS sequence"/>
</dbReference>
<protein>
    <submittedName>
        <fullName evidence="3">Flagellar hook length control protein</fullName>
    </submittedName>
</protein>
<dbReference type="PANTHER" id="PTHR37533:SF2">
    <property type="entry name" value="FLAGELLAR HOOK-LENGTH CONTROL PROTEIN"/>
    <property type="match status" value="1"/>
</dbReference>
<dbReference type="EMBL" id="CBTK010000081">
    <property type="protein sequence ID" value="CDH44534.1"/>
    <property type="molecule type" value="Genomic_DNA"/>
</dbReference>
<organism evidence="3 4">
    <name type="scientific">Candidatus Contendobacter odensis Run_B_J11</name>
    <dbReference type="NCBI Taxonomy" id="1400861"/>
    <lineage>
        <taxon>Bacteria</taxon>
        <taxon>Pseudomonadati</taxon>
        <taxon>Pseudomonadota</taxon>
        <taxon>Gammaproteobacteria</taxon>
        <taxon>Candidatus Competibacteraceae</taxon>
        <taxon>Candidatus Contendibacter</taxon>
    </lineage>
</organism>
<feature type="region of interest" description="Disordered" evidence="1">
    <location>
        <begin position="266"/>
        <end position="285"/>
    </location>
</feature>
<dbReference type="Pfam" id="PF02120">
    <property type="entry name" value="Flg_hook"/>
    <property type="match status" value="1"/>
</dbReference>
<feature type="region of interest" description="Disordered" evidence="1">
    <location>
        <begin position="461"/>
        <end position="511"/>
    </location>
</feature>
<dbReference type="InterPro" id="IPR038610">
    <property type="entry name" value="FliK-like_C_sf"/>
</dbReference>
<name>A0A7U7J3F3_9GAMM</name>
<dbReference type="CDD" id="cd17470">
    <property type="entry name" value="T3SS_Flik_C"/>
    <property type="match status" value="1"/>
</dbReference>
<reference evidence="3 4" key="1">
    <citation type="journal article" date="2014" name="ISME J.">
        <title>Candidatus Competibacter-lineage genomes retrieved from metagenomes reveal functional metabolic diversity.</title>
        <authorList>
            <person name="McIlroy S.J."/>
            <person name="Albertsen M."/>
            <person name="Andresen E.K."/>
            <person name="Saunders A.M."/>
            <person name="Kristiansen R."/>
            <person name="Stokholm-Bjerregaard M."/>
            <person name="Nielsen K.L."/>
            <person name="Nielsen P.H."/>
        </authorList>
    </citation>
    <scope>NUCLEOTIDE SEQUENCE [LARGE SCALE GENOMIC DNA]</scope>
    <source>
        <strain evidence="3 4">Run_B_J11</strain>
    </source>
</reference>
<keyword evidence="4" id="KW-1185">Reference proteome</keyword>
<proteinExistence type="predicted"/>
<dbReference type="Gene3D" id="3.30.750.140">
    <property type="match status" value="1"/>
</dbReference>
<feature type="compositionally biased region" description="Low complexity" evidence="1">
    <location>
        <begin position="266"/>
        <end position="282"/>
    </location>
</feature>
<dbReference type="InterPro" id="IPR021136">
    <property type="entry name" value="Flagellar_hook_control-like_C"/>
</dbReference>
<accession>A0A7U7J3F3</accession>
<dbReference type="InterPro" id="IPR052563">
    <property type="entry name" value="FliK"/>
</dbReference>
<feature type="domain" description="Flagellar hook-length control protein-like C-terminal" evidence="2">
    <location>
        <begin position="382"/>
        <end position="460"/>
    </location>
</feature>
<keyword evidence="3" id="KW-0282">Flagellum</keyword>
<dbReference type="PANTHER" id="PTHR37533">
    <property type="entry name" value="FLAGELLAR HOOK-LENGTH CONTROL PROTEIN"/>
    <property type="match status" value="1"/>
</dbReference>
<evidence type="ECO:0000256" key="1">
    <source>
        <dbReference type="SAM" id="MobiDB-lite"/>
    </source>
</evidence>
<gene>
    <name evidence="3" type="ORF">BN874_1710012</name>
</gene>